<evidence type="ECO:0000259" key="1">
    <source>
        <dbReference type="PROSITE" id="PS50835"/>
    </source>
</evidence>
<dbReference type="AlphaFoldDB" id="A0A7R8CK96"/>
<proteinExistence type="predicted"/>
<reference evidence="2" key="1">
    <citation type="submission" date="2021-02" db="EMBL/GenBank/DDBJ databases">
        <authorList>
            <person name="Bekaert M."/>
        </authorList>
    </citation>
    <scope>NUCLEOTIDE SEQUENCE</scope>
    <source>
        <strain evidence="2">IoA-00</strain>
    </source>
</reference>
<dbReference type="InterPro" id="IPR003599">
    <property type="entry name" value="Ig_sub"/>
</dbReference>
<dbReference type="InterPro" id="IPR013783">
    <property type="entry name" value="Ig-like_fold"/>
</dbReference>
<dbReference type="InterPro" id="IPR036179">
    <property type="entry name" value="Ig-like_dom_sf"/>
</dbReference>
<feature type="domain" description="Ig-like" evidence="1">
    <location>
        <begin position="86"/>
        <end position="195"/>
    </location>
</feature>
<evidence type="ECO:0000313" key="2">
    <source>
        <dbReference type="EMBL" id="CAF2847897.1"/>
    </source>
</evidence>
<feature type="domain" description="Ig-like" evidence="1">
    <location>
        <begin position="1"/>
        <end position="83"/>
    </location>
</feature>
<dbReference type="GO" id="GO:0050808">
    <property type="term" value="P:synapse organization"/>
    <property type="evidence" value="ECO:0007669"/>
    <property type="project" value="TreeGrafter"/>
</dbReference>
<dbReference type="InterPro" id="IPR013106">
    <property type="entry name" value="Ig_V-set"/>
</dbReference>
<sequence length="240" mass="26756">MTKNPPYMDEKKTFTLTCDVRNLGDRYVSWLRGTDLQVISSGWTKFTGNRRVSIVPADRSHTWKLVIRNITPKDSGQYLCQVNTEPKISQINYLKVAESFADIKGNSERGVQRGSTLELHCLISQSIPVGQTLPPITWSRDNYIIHKNDKVDIQQGVTNPKENTIDSRLKIEYVQPSDAGVYSCKSQGAAEAKVTVLVTSGEQRAAILDENGSGSGTSDSSFYFIRIFVPISLYISLFGL</sequence>
<evidence type="ECO:0000313" key="3">
    <source>
        <dbReference type="Proteomes" id="UP000675881"/>
    </source>
</evidence>
<dbReference type="Proteomes" id="UP000675881">
    <property type="component" value="Chromosome 14"/>
</dbReference>
<keyword evidence="3" id="KW-1185">Reference proteome</keyword>
<protein>
    <submittedName>
        <fullName evidence="2">(salmon louse) hypothetical protein</fullName>
    </submittedName>
</protein>
<dbReference type="SMART" id="SM00409">
    <property type="entry name" value="IG"/>
    <property type="match status" value="2"/>
</dbReference>
<dbReference type="SUPFAM" id="SSF48726">
    <property type="entry name" value="Immunoglobulin"/>
    <property type="match status" value="2"/>
</dbReference>
<dbReference type="SMART" id="SM00408">
    <property type="entry name" value="IGc2"/>
    <property type="match status" value="2"/>
</dbReference>
<dbReference type="InterPro" id="IPR007110">
    <property type="entry name" value="Ig-like_dom"/>
</dbReference>
<gene>
    <name evidence="2" type="ORF">LSAA_4639</name>
</gene>
<dbReference type="PANTHER" id="PTHR23279">
    <property type="entry name" value="DEFECTIVE PROBOSCIS EXTENSION RESPONSE DPR -RELATED"/>
    <property type="match status" value="1"/>
</dbReference>
<dbReference type="InterPro" id="IPR003598">
    <property type="entry name" value="Ig_sub2"/>
</dbReference>
<dbReference type="OrthoDB" id="6377396at2759"/>
<dbReference type="PROSITE" id="PS50835">
    <property type="entry name" value="IG_LIKE"/>
    <property type="match status" value="2"/>
</dbReference>
<dbReference type="InterPro" id="IPR037448">
    <property type="entry name" value="Zig-8"/>
</dbReference>
<dbReference type="Pfam" id="PF13927">
    <property type="entry name" value="Ig_3"/>
    <property type="match status" value="1"/>
</dbReference>
<dbReference type="PANTHER" id="PTHR23279:SF41">
    <property type="entry name" value="DEFECTIVE PROBOSCIS EXTENSION RESPONSE 4-RELATED"/>
    <property type="match status" value="1"/>
</dbReference>
<name>A0A7R8CK96_LEPSM</name>
<organism evidence="2 3">
    <name type="scientific">Lepeophtheirus salmonis</name>
    <name type="common">Salmon louse</name>
    <name type="synonym">Caligus salmonis</name>
    <dbReference type="NCBI Taxonomy" id="72036"/>
    <lineage>
        <taxon>Eukaryota</taxon>
        <taxon>Metazoa</taxon>
        <taxon>Ecdysozoa</taxon>
        <taxon>Arthropoda</taxon>
        <taxon>Crustacea</taxon>
        <taxon>Multicrustacea</taxon>
        <taxon>Hexanauplia</taxon>
        <taxon>Copepoda</taxon>
        <taxon>Siphonostomatoida</taxon>
        <taxon>Caligidae</taxon>
        <taxon>Lepeophtheirus</taxon>
    </lineage>
</organism>
<dbReference type="EMBL" id="HG994593">
    <property type="protein sequence ID" value="CAF2847897.1"/>
    <property type="molecule type" value="Genomic_DNA"/>
</dbReference>
<dbReference type="GO" id="GO:0032589">
    <property type="term" value="C:neuron projection membrane"/>
    <property type="evidence" value="ECO:0007669"/>
    <property type="project" value="TreeGrafter"/>
</dbReference>
<accession>A0A7R8CK96</accession>
<dbReference type="Gene3D" id="2.60.40.10">
    <property type="entry name" value="Immunoglobulins"/>
    <property type="match status" value="2"/>
</dbReference>
<dbReference type="Pfam" id="PF07686">
    <property type="entry name" value="V-set"/>
    <property type="match status" value="1"/>
</dbReference>